<gene>
    <name evidence="2" type="ORF">AB8O55_05030</name>
</gene>
<organism evidence="2 3">
    <name type="scientific">Saccharopolyspora cebuensis</name>
    <dbReference type="NCBI Taxonomy" id="418759"/>
    <lineage>
        <taxon>Bacteria</taxon>
        <taxon>Bacillati</taxon>
        <taxon>Actinomycetota</taxon>
        <taxon>Actinomycetes</taxon>
        <taxon>Pseudonocardiales</taxon>
        <taxon>Pseudonocardiaceae</taxon>
        <taxon>Saccharopolyspora</taxon>
    </lineage>
</organism>
<name>A0ABV4CE15_9PSEU</name>
<keyword evidence="3" id="KW-1185">Reference proteome</keyword>
<protein>
    <submittedName>
        <fullName evidence="2">Peptidase</fullName>
    </submittedName>
</protein>
<evidence type="ECO:0000313" key="2">
    <source>
        <dbReference type="EMBL" id="MEY8038753.1"/>
    </source>
</evidence>
<reference evidence="2 3" key="1">
    <citation type="submission" date="2024-08" db="EMBL/GenBank/DDBJ databases">
        <title>Genome mining of Saccharopolyspora cebuensis PGLac3 from Nigerian medicinal plant.</title>
        <authorList>
            <person name="Ezeobiora C.E."/>
            <person name="Igbokwe N.H."/>
            <person name="Amin D.H."/>
            <person name="Mendie U.E."/>
        </authorList>
    </citation>
    <scope>NUCLEOTIDE SEQUENCE [LARGE SCALE GENOMIC DNA]</scope>
    <source>
        <strain evidence="2 3">PGLac3</strain>
    </source>
</reference>
<comment type="caution">
    <text evidence="2">The sequence shown here is derived from an EMBL/GenBank/DDBJ whole genome shotgun (WGS) entry which is preliminary data.</text>
</comment>
<sequence>MPAFERAPAVPRRGGSRAPRVRPRATGFPARRALLAALALITALTGCTAPADDVVLHTVDPAFVHGTDHGDTDRIAATAVTEVQRYWAAEFPAVFGAPWRDLDGGFFSVDPNGAAPPPPCSADAEDVEGNAYYCATVDAIAWDRAALLPVLREHYGDAAVLLVLSHELGHAVQQRTGMDVGGGAYPIRVEAMADCYAGAFFGWVAAGGSEHLRLDAGAVDGALRALLVFRDPVGTTTHGTAFARISAFQDGLDRGAGHCAELAVPEVAEPGPDDPVQPLDDPGRTARLDAFFAEVVAQRGGAWPDPRVRSGTAPGCPRPRPVAACAEPPTVLLDRAALAEVDHDIGDRATGTALASRYALTALRSLGRPTTGPAAGTAVLCLTGAATASDPALSPADLDEAVEAALVVDGVSADAAGRSALTGSERVTALREGVLGGAPACLPPR</sequence>
<evidence type="ECO:0000313" key="3">
    <source>
        <dbReference type="Proteomes" id="UP001564626"/>
    </source>
</evidence>
<accession>A0ABV4CE15</accession>
<feature type="region of interest" description="Disordered" evidence="1">
    <location>
        <begin position="1"/>
        <end position="23"/>
    </location>
</feature>
<proteinExistence type="predicted"/>
<dbReference type="EMBL" id="JBGEHV010000006">
    <property type="protein sequence ID" value="MEY8038753.1"/>
    <property type="molecule type" value="Genomic_DNA"/>
</dbReference>
<evidence type="ECO:0000256" key="1">
    <source>
        <dbReference type="SAM" id="MobiDB-lite"/>
    </source>
</evidence>
<dbReference type="RefSeq" id="WP_345367708.1">
    <property type="nucleotide sequence ID" value="NZ_BAABII010000019.1"/>
</dbReference>
<dbReference type="Proteomes" id="UP001564626">
    <property type="component" value="Unassembled WGS sequence"/>
</dbReference>